<name>A0A7V4ALN5_9DEIN</name>
<sequence>MIVDREVEKATRQNLAYAGAGLLLRGMEKEGLALILASQALYSTQLDQVMEALERGDVGEAAWLAMGYTHHPTLEKREVFRAPQGGWRPILAVLEREGVDPRGKGAPLFAMAYTAHLGEVSALLAVYERKGLEAALQLADRLLETRTLAFKYGLHEVSGPRARGRG</sequence>
<dbReference type="AlphaFoldDB" id="A0A7V4ALN5"/>
<comment type="caution">
    <text evidence="1">The sequence shown here is derived from an EMBL/GenBank/DDBJ whole genome shotgun (WGS) entry which is preliminary data.</text>
</comment>
<evidence type="ECO:0000313" key="1">
    <source>
        <dbReference type="EMBL" id="HGN84910.1"/>
    </source>
</evidence>
<gene>
    <name evidence="1" type="ORF">ENT80_01875</name>
</gene>
<organism evidence="1">
    <name type="scientific">Thermus tengchongensis</name>
    <dbReference type="NCBI Taxonomy" id="1214928"/>
    <lineage>
        <taxon>Bacteria</taxon>
        <taxon>Thermotogati</taxon>
        <taxon>Deinococcota</taxon>
        <taxon>Deinococci</taxon>
        <taxon>Thermales</taxon>
        <taxon>Thermaceae</taxon>
        <taxon>Thermus</taxon>
    </lineage>
</organism>
<reference evidence="1" key="1">
    <citation type="journal article" date="2020" name="mSystems">
        <title>Genome- and Community-Level Interaction Insights into Carbon Utilization and Element Cycling Functions of Hydrothermarchaeota in Hydrothermal Sediment.</title>
        <authorList>
            <person name="Zhou Z."/>
            <person name="Liu Y."/>
            <person name="Xu W."/>
            <person name="Pan J."/>
            <person name="Luo Z.H."/>
            <person name="Li M."/>
        </authorList>
    </citation>
    <scope>NUCLEOTIDE SEQUENCE [LARGE SCALE GENOMIC DNA]</scope>
    <source>
        <strain evidence="1">SpSt-611</strain>
    </source>
</reference>
<dbReference type="EMBL" id="DTAB01000113">
    <property type="protein sequence ID" value="HGN84910.1"/>
    <property type="molecule type" value="Genomic_DNA"/>
</dbReference>
<accession>A0A7V4ALN5</accession>
<protein>
    <submittedName>
        <fullName evidence="1">Uncharacterized protein</fullName>
    </submittedName>
</protein>
<proteinExistence type="predicted"/>